<evidence type="ECO:0000256" key="7">
    <source>
        <dbReference type="ARBA" id="ARBA00022660"/>
    </source>
</evidence>
<evidence type="ECO:0000256" key="9">
    <source>
        <dbReference type="ARBA" id="ARBA00022723"/>
    </source>
</evidence>
<dbReference type="InterPro" id="IPR048259">
    <property type="entry name" value="Cytochrome_b_N_euk/bac"/>
</dbReference>
<evidence type="ECO:0000256" key="5">
    <source>
        <dbReference type="ARBA" id="ARBA00022448"/>
    </source>
</evidence>
<dbReference type="Gene3D" id="1.20.810.10">
    <property type="entry name" value="Cytochrome Bc1 Complex, Chain C"/>
    <property type="match status" value="1"/>
</dbReference>
<dbReference type="InterPro" id="IPR030689">
    <property type="entry name" value="Cytochrome_b"/>
</dbReference>
<evidence type="ECO:0000256" key="18">
    <source>
        <dbReference type="PIRSR" id="PIRSR038885-1"/>
    </source>
</evidence>
<dbReference type="AlphaFoldDB" id="A0A7M1IC75"/>
<dbReference type="PANTHER" id="PTHR19271:SF16">
    <property type="entry name" value="CYTOCHROME B"/>
    <property type="match status" value="1"/>
</dbReference>
<evidence type="ECO:0000256" key="15">
    <source>
        <dbReference type="ARBA" id="ARBA00023128"/>
    </source>
</evidence>
<dbReference type="Pfam" id="PF00032">
    <property type="entry name" value="Cytochrom_B_C"/>
    <property type="match status" value="1"/>
</dbReference>
<keyword evidence="8 20" id="KW-0812">Transmembrane</keyword>
<keyword evidence="13 19" id="KW-0408">Iron</keyword>
<evidence type="ECO:0000313" key="23">
    <source>
        <dbReference type="EMBL" id="QOQ36992.1"/>
    </source>
</evidence>
<comment type="cofactor">
    <cofactor evidence="19">
        <name>heme</name>
        <dbReference type="ChEBI" id="CHEBI:30413"/>
    </cofactor>
    <text evidence="19">Binds 2 heme groups non-covalently.</text>
</comment>
<accession>A0A7M1IC75</accession>
<dbReference type="PROSITE" id="PS51003">
    <property type="entry name" value="CYTB_CTER"/>
    <property type="match status" value="1"/>
</dbReference>
<evidence type="ECO:0000256" key="13">
    <source>
        <dbReference type="ARBA" id="ARBA00023004"/>
    </source>
</evidence>
<comment type="subunit">
    <text evidence="3">The main subunits of complex b-c1 are: cytochrome b, cytochrome c1 and the Rieske protein.</text>
</comment>
<sequence length="383" mass="44226">MMNNNFINIRKTHPILKIINGSFIDMPLPSNISSWWNFGSLLGLCLIIQILTGLFLTMYYTANIELAFYSVNYICRNVNYGWLIRTLHANGASFFFICIYLHIGRGIYYESFNLKYTWMVGVIILFLLMATAFMGYVLPWGQMSFWGATVITNLLSAIPYLGGMLVNWIWGGFAVDNATLTRFYTFHFLLPFIIAMMTMIHLLFLHQTGSNNPLGLNSNLDKIPFHPFYTFKDLIGFIILLFFLTILTLTNPYLLGDPDNFIPANPLVTPVHIQPEWYFLFAYAILRSIPNKLGGVIALVMSILILIILPFTFNKKIQGIQFYPINQILFWTMVTIVILLTWIGARPVEDPYIITGQLLTVMYFSYFILNPMINKYWDNIIFN</sequence>
<dbReference type="FunFam" id="1.20.810.10:FF:000002">
    <property type="entry name" value="Cytochrome b"/>
    <property type="match status" value="1"/>
</dbReference>
<evidence type="ECO:0000256" key="2">
    <source>
        <dbReference type="ARBA" id="ARBA00004448"/>
    </source>
</evidence>
<geneLocation type="mitochondrion" evidence="23"/>
<keyword evidence="16 20" id="KW-0472">Membrane</keyword>
<evidence type="ECO:0000256" key="11">
    <source>
        <dbReference type="ARBA" id="ARBA00022982"/>
    </source>
</evidence>
<dbReference type="GO" id="GO:0045275">
    <property type="term" value="C:respiratory chain complex III"/>
    <property type="evidence" value="ECO:0007669"/>
    <property type="project" value="InterPro"/>
</dbReference>
<feature type="binding site" evidence="18">
    <location>
        <position position="206"/>
    </location>
    <ligand>
        <name>a ubiquinone</name>
        <dbReference type="ChEBI" id="CHEBI:16389"/>
    </ligand>
</feature>
<dbReference type="InterPro" id="IPR048260">
    <property type="entry name" value="Cytochrome_b_C_euk/bac"/>
</dbReference>
<evidence type="ECO:0000256" key="16">
    <source>
        <dbReference type="ARBA" id="ARBA00023136"/>
    </source>
</evidence>
<comment type="subcellular location">
    <subcellularLocation>
        <location evidence="2">Mitochondrion inner membrane</location>
        <topology evidence="2">Multi-pass membrane protein</topology>
    </subcellularLocation>
</comment>
<dbReference type="InterPro" id="IPR036150">
    <property type="entry name" value="Cyt_b/b6_C_sf"/>
</dbReference>
<dbReference type="GeneID" id="63367188"/>
<comment type="similarity">
    <text evidence="17 20">Belongs to the cytochrome b family.</text>
</comment>
<evidence type="ECO:0000256" key="10">
    <source>
        <dbReference type="ARBA" id="ARBA00022792"/>
    </source>
</evidence>
<dbReference type="InterPro" id="IPR005798">
    <property type="entry name" value="Cyt_b/b6_C"/>
</dbReference>
<dbReference type="CTD" id="4519"/>
<dbReference type="PIRSF" id="PIRSF038885">
    <property type="entry name" value="COB"/>
    <property type="match status" value="1"/>
</dbReference>
<comment type="cofactor">
    <cofactor evidence="20">
        <name>heme b</name>
        <dbReference type="ChEBI" id="CHEBI:60344"/>
    </cofactor>
    <text evidence="20">Binds 2 heme groups non-covalently.</text>
</comment>
<keyword evidence="12 20" id="KW-1133">Transmembrane helix</keyword>
<dbReference type="CDD" id="cd00284">
    <property type="entry name" value="Cytochrome_b_N"/>
    <property type="match status" value="1"/>
</dbReference>
<keyword evidence="11 20" id="KW-0249">Electron transport</keyword>
<feature type="transmembrane region" description="Helical" evidence="20">
    <location>
        <begin position="234"/>
        <end position="255"/>
    </location>
</feature>
<dbReference type="PANTHER" id="PTHR19271">
    <property type="entry name" value="CYTOCHROME B"/>
    <property type="match status" value="1"/>
</dbReference>
<dbReference type="InterPro" id="IPR005797">
    <property type="entry name" value="Cyt_b/b6_N"/>
</dbReference>
<keyword evidence="15 20" id="KW-0496">Mitochondrion</keyword>
<dbReference type="GO" id="GO:0008121">
    <property type="term" value="F:quinol-cytochrome-c reductase activity"/>
    <property type="evidence" value="ECO:0007669"/>
    <property type="project" value="InterPro"/>
</dbReference>
<evidence type="ECO:0000256" key="14">
    <source>
        <dbReference type="ARBA" id="ARBA00023075"/>
    </source>
</evidence>
<feature type="domain" description="Cytochrome b/b6 N-terminal region profile" evidence="21">
    <location>
        <begin position="6"/>
        <end position="214"/>
    </location>
</feature>
<dbReference type="GO" id="GO:0046872">
    <property type="term" value="F:metal ion binding"/>
    <property type="evidence" value="ECO:0007669"/>
    <property type="project" value="UniProtKB-UniRule"/>
</dbReference>
<feature type="transmembrane region" description="Helical" evidence="20">
    <location>
        <begin position="183"/>
        <end position="205"/>
    </location>
</feature>
<evidence type="ECO:0000256" key="3">
    <source>
        <dbReference type="ARBA" id="ARBA00011649"/>
    </source>
</evidence>
<evidence type="ECO:0000256" key="6">
    <source>
        <dbReference type="ARBA" id="ARBA00022617"/>
    </source>
</evidence>
<keyword evidence="7 20" id="KW-0679">Respiratory chain</keyword>
<dbReference type="CDD" id="cd00290">
    <property type="entry name" value="cytochrome_b_C"/>
    <property type="match status" value="1"/>
</dbReference>
<keyword evidence="6 19" id="KW-0349">Heme</keyword>
<keyword evidence="14" id="KW-0830">Ubiquinone</keyword>
<feature type="domain" description="Cytochrome b/b6 C-terminal region profile" evidence="22">
    <location>
        <begin position="215"/>
        <end position="383"/>
    </location>
</feature>
<dbReference type="SUPFAM" id="SSF81648">
    <property type="entry name" value="a domain/subunit of cytochrome bc1 complex (Ubiquinol-cytochrome c reductase)"/>
    <property type="match status" value="1"/>
</dbReference>
<protein>
    <recommendedName>
        <fullName evidence="4 20">Cytochrome b</fullName>
    </recommendedName>
</protein>
<evidence type="ECO:0000259" key="22">
    <source>
        <dbReference type="PROSITE" id="PS51003"/>
    </source>
</evidence>
<feature type="transmembrane region" description="Helical" evidence="20">
    <location>
        <begin position="150"/>
        <end position="171"/>
    </location>
</feature>
<gene>
    <name evidence="23" type="primary">CYTB</name>
</gene>
<dbReference type="InterPro" id="IPR016174">
    <property type="entry name" value="Di-haem_cyt_TM"/>
</dbReference>
<name>A0A7M1IC75_9NEOP</name>
<reference evidence="23" key="1">
    <citation type="journal article" date="2019" name="Mitochondrial DNA Part B Resour">
        <title>Characterisation and phylogenetic analysis of the complete mitochondrial genome of Ctenoplusia albostriata (Lepidoptera: Noctuidae: Plusiinae).</title>
        <authorList>
            <person name="Xue S."/>
            <person name="Zhang Y."/>
            <person name="Gao S."/>
            <person name="Zhang M."/>
        </authorList>
    </citation>
    <scope>NUCLEOTIDE SEQUENCE</scope>
</reference>
<feature type="transmembrane region" description="Helical" evidence="20">
    <location>
        <begin position="35"/>
        <end position="61"/>
    </location>
</feature>
<dbReference type="GO" id="GO:0006122">
    <property type="term" value="P:mitochondrial electron transport, ubiquinol to cytochrome c"/>
    <property type="evidence" value="ECO:0007669"/>
    <property type="project" value="TreeGrafter"/>
</dbReference>
<dbReference type="PROSITE" id="PS51002">
    <property type="entry name" value="CYTB_NTER"/>
    <property type="match status" value="1"/>
</dbReference>
<feature type="binding site" description="axial binding residue" evidence="19">
    <location>
        <position position="201"/>
    </location>
    <ligand>
        <name>heme b</name>
        <dbReference type="ChEBI" id="CHEBI:60344"/>
        <label>b566</label>
    </ligand>
    <ligandPart>
        <name>Fe</name>
        <dbReference type="ChEBI" id="CHEBI:18248"/>
    </ligandPart>
</feature>
<feature type="binding site" description="axial binding residue" evidence="19">
    <location>
        <position position="187"/>
    </location>
    <ligand>
        <name>heme b</name>
        <dbReference type="ChEBI" id="CHEBI:60344"/>
        <label>b562</label>
    </ligand>
    <ligandPart>
        <name>Fe</name>
        <dbReference type="ChEBI" id="CHEBI:18248"/>
    </ligandPart>
</feature>
<keyword evidence="5 20" id="KW-0813">Transport</keyword>
<dbReference type="Pfam" id="PF00033">
    <property type="entry name" value="Cytochrome_B"/>
    <property type="match status" value="1"/>
</dbReference>
<evidence type="ECO:0000256" key="20">
    <source>
        <dbReference type="RuleBase" id="RU362117"/>
    </source>
</evidence>
<evidence type="ECO:0000256" key="4">
    <source>
        <dbReference type="ARBA" id="ARBA00013531"/>
    </source>
</evidence>
<keyword evidence="10" id="KW-0999">Mitochondrion inner membrane</keyword>
<feature type="transmembrane region" description="Helical" evidence="20">
    <location>
        <begin position="82"/>
        <end position="104"/>
    </location>
</feature>
<evidence type="ECO:0000259" key="21">
    <source>
        <dbReference type="PROSITE" id="PS51002"/>
    </source>
</evidence>
<proteinExistence type="inferred from homology"/>
<feature type="transmembrane region" description="Helical" evidence="20">
    <location>
        <begin position="293"/>
        <end position="313"/>
    </location>
</feature>
<dbReference type="EMBL" id="MN495624">
    <property type="protein sequence ID" value="QOQ36992.1"/>
    <property type="molecule type" value="Genomic_DNA"/>
</dbReference>
<evidence type="ECO:0000256" key="12">
    <source>
        <dbReference type="ARBA" id="ARBA00022989"/>
    </source>
</evidence>
<feature type="transmembrane region" description="Helical" evidence="20">
    <location>
        <begin position="116"/>
        <end position="138"/>
    </location>
</feature>
<dbReference type="GO" id="GO:0016491">
    <property type="term" value="F:oxidoreductase activity"/>
    <property type="evidence" value="ECO:0007669"/>
    <property type="project" value="UniProtKB-UniRule"/>
</dbReference>
<comment type="function">
    <text evidence="1 20">Component of the ubiquinol-cytochrome c reductase complex (complex III or cytochrome b-c1 complex) that is part of the mitochondrial respiratory chain. The b-c1 complex mediates electron transfer from ubiquinol to cytochrome c. Contributes to the generation of a proton gradient across the mitochondrial membrane that is then used for ATP synthesis.</text>
</comment>
<feature type="binding site" description="axial binding residue" evidence="19">
    <location>
        <position position="102"/>
    </location>
    <ligand>
        <name>heme b</name>
        <dbReference type="ChEBI" id="CHEBI:60344"/>
        <label>b566</label>
    </ligand>
    <ligandPart>
        <name>Fe</name>
        <dbReference type="ChEBI" id="CHEBI:18248"/>
    </ligandPart>
</feature>
<dbReference type="InterPro" id="IPR027387">
    <property type="entry name" value="Cytb/b6-like_sf"/>
</dbReference>
<feature type="binding site" description="axial binding residue" evidence="19">
    <location>
        <position position="88"/>
    </location>
    <ligand>
        <name>heme b</name>
        <dbReference type="ChEBI" id="CHEBI:60344"/>
        <label>b562</label>
    </ligand>
    <ligandPart>
        <name>Fe</name>
        <dbReference type="ChEBI" id="CHEBI:18248"/>
    </ligandPart>
</feature>
<dbReference type="GO" id="GO:0005743">
    <property type="term" value="C:mitochondrial inner membrane"/>
    <property type="evidence" value="ECO:0007669"/>
    <property type="project" value="UniProtKB-SubCell"/>
</dbReference>
<keyword evidence="9 19" id="KW-0479">Metal-binding</keyword>
<dbReference type="SUPFAM" id="SSF81342">
    <property type="entry name" value="Transmembrane di-heme cytochromes"/>
    <property type="match status" value="1"/>
</dbReference>
<feature type="transmembrane region" description="Helical" evidence="20">
    <location>
        <begin position="351"/>
        <end position="369"/>
    </location>
</feature>
<evidence type="ECO:0000256" key="8">
    <source>
        <dbReference type="ARBA" id="ARBA00022692"/>
    </source>
</evidence>
<dbReference type="RefSeq" id="YP_010026156.1">
    <property type="nucleotide sequence ID" value="NC_053742.1"/>
</dbReference>
<organism evidence="23">
    <name type="scientific">Ctenoplusia albostriata</name>
    <dbReference type="NCBI Taxonomy" id="254377"/>
    <lineage>
        <taxon>Eukaryota</taxon>
        <taxon>Metazoa</taxon>
        <taxon>Ecdysozoa</taxon>
        <taxon>Arthropoda</taxon>
        <taxon>Hexapoda</taxon>
        <taxon>Insecta</taxon>
        <taxon>Pterygota</taxon>
        <taxon>Neoptera</taxon>
        <taxon>Endopterygota</taxon>
        <taxon>Lepidoptera</taxon>
        <taxon>Glossata</taxon>
        <taxon>Ditrysia</taxon>
        <taxon>Noctuoidea</taxon>
        <taxon>Noctuidae</taxon>
        <taxon>Plusiinae</taxon>
        <taxon>Ctenoplusia</taxon>
    </lineage>
</organism>
<evidence type="ECO:0000256" key="1">
    <source>
        <dbReference type="ARBA" id="ARBA00002566"/>
    </source>
</evidence>
<evidence type="ECO:0000256" key="17">
    <source>
        <dbReference type="ARBA" id="ARBA00061233"/>
    </source>
</evidence>
<feature type="transmembrane region" description="Helical" evidence="20">
    <location>
        <begin position="325"/>
        <end position="345"/>
    </location>
</feature>
<evidence type="ECO:0000256" key="19">
    <source>
        <dbReference type="PIRSR" id="PIRSR038885-2"/>
    </source>
</evidence>